<dbReference type="Proteomes" id="UP000003434">
    <property type="component" value="Unassembled WGS sequence"/>
</dbReference>
<gene>
    <name evidence="1" type="ORF">HMPREF0381_2615</name>
</gene>
<evidence type="ECO:0000313" key="1">
    <source>
        <dbReference type="EMBL" id="EFU75493.1"/>
    </source>
</evidence>
<dbReference type="AlphaFoldDB" id="E6LRN0"/>
<accession>E6LRN0</accession>
<dbReference type="HOGENOM" id="CLU_574641_0_0_9"/>
<dbReference type="InterPro" id="IPR025460">
    <property type="entry name" value="DUF4280"/>
</dbReference>
<proteinExistence type="predicted"/>
<protein>
    <recommendedName>
        <fullName evidence="3">DUF4280 domain-containing protein</fullName>
    </recommendedName>
</protein>
<organism evidence="1 2">
    <name type="scientific">Lachnoanaerobaculum saburreum DSM 3986</name>
    <dbReference type="NCBI Taxonomy" id="887325"/>
    <lineage>
        <taxon>Bacteria</taxon>
        <taxon>Bacillati</taxon>
        <taxon>Bacillota</taxon>
        <taxon>Clostridia</taxon>
        <taxon>Lachnospirales</taxon>
        <taxon>Lachnospiraceae</taxon>
        <taxon>Lachnoanaerobaculum</taxon>
    </lineage>
</organism>
<sequence length="504" mass="57154">MPMSDNMKKMHKRQEMDGCISSEYVVGGAEVSCKYGSKTCVLNLTRSHGADTLDGRPLIIKSDCTSKNISGFGVCNKNRNKPCKCEPKLNEWSVDEKSNLCIIDPNTAKGSRAITVDSITVCEKGGIVSFKTSGQATPSYDNAKVKDAVKIVENVQGSWTRSEDKDDFLGYVKVKNCGVYNFGVSFYDNGSNNGSGRIYVYEKNWGKLKLVGTYNIKNHIGIEQNKFREDEIIINDTGGKNKWNTRYWKFWADIVLLNDQEYYLEMDCPVVNTIEYKMIGNQDQGKIDSINVSGVWVLNDELKKMHPYEYESIKMSNYLKNHKGNIITIMYLSPVYNMLIRDFIGVRIAKRKDIKGDMSNFLSMVSLAFTGGTYIKALPSNVSEFLGNASLALSSVALIIALLPKSILEKIRDEMYKNSEESLIITLYDVRNKDDIESRGYNIKDFKVEVWQSYRSNVNMNVFGEKYLAGNFHMLPTQKMDIEKIKAIHNSIEEIFNNIDNTLE</sequence>
<reference evidence="1 2" key="1">
    <citation type="submission" date="2010-12" db="EMBL/GenBank/DDBJ databases">
        <authorList>
            <person name="Muzny D."/>
            <person name="Qin X."/>
            <person name="Deng J."/>
            <person name="Jiang H."/>
            <person name="Liu Y."/>
            <person name="Qu J."/>
            <person name="Song X.-Z."/>
            <person name="Zhang L."/>
            <person name="Thornton R."/>
            <person name="Coyle M."/>
            <person name="Francisco L."/>
            <person name="Jackson L."/>
            <person name="Javaid M."/>
            <person name="Korchina V."/>
            <person name="Kovar C."/>
            <person name="Mata R."/>
            <person name="Mathew T."/>
            <person name="Ngo R."/>
            <person name="Nguyen L."/>
            <person name="Nguyen N."/>
            <person name="Okwuonu G."/>
            <person name="Ongeri F."/>
            <person name="Pham C."/>
            <person name="Simmons D."/>
            <person name="Wilczek-Boney K."/>
            <person name="Hale W."/>
            <person name="Jakkamsetti A."/>
            <person name="Pham P."/>
            <person name="Ruth R."/>
            <person name="San Lucas F."/>
            <person name="Warren J."/>
            <person name="Zhang J."/>
            <person name="Zhao Z."/>
            <person name="Zhou C."/>
            <person name="Zhu D."/>
            <person name="Lee S."/>
            <person name="Bess C."/>
            <person name="Blankenburg K."/>
            <person name="Forbes L."/>
            <person name="Fu Q."/>
            <person name="Gubbala S."/>
            <person name="Hirani K."/>
            <person name="Jayaseelan J.C."/>
            <person name="Lara F."/>
            <person name="Munidasa M."/>
            <person name="Palculict T."/>
            <person name="Patil S."/>
            <person name="Pu L.-L."/>
            <person name="Saada N."/>
            <person name="Tang L."/>
            <person name="Weissenberger G."/>
            <person name="Zhu Y."/>
            <person name="Hemphill L."/>
            <person name="Shang Y."/>
            <person name="Youmans B."/>
            <person name="Ayvaz T."/>
            <person name="Ross M."/>
            <person name="Santibanez J."/>
            <person name="Aqrawi P."/>
            <person name="Gross S."/>
            <person name="Joshi V."/>
            <person name="Fowler G."/>
            <person name="Nazareth L."/>
            <person name="Reid J."/>
            <person name="Worley K."/>
            <person name="Petrosino J."/>
            <person name="Highlander S."/>
            <person name="Gibbs R."/>
        </authorList>
    </citation>
    <scope>NUCLEOTIDE SEQUENCE [LARGE SCALE GENOMIC DNA]</scope>
    <source>
        <strain evidence="1 2">DSM 3986</strain>
    </source>
</reference>
<comment type="caution">
    <text evidence="1">The sequence shown here is derived from an EMBL/GenBank/DDBJ whole genome shotgun (WGS) entry which is preliminary data.</text>
</comment>
<dbReference type="Pfam" id="PF14107">
    <property type="entry name" value="DUF4280"/>
    <property type="match status" value="1"/>
</dbReference>
<dbReference type="eggNOG" id="ENOG5030H1T">
    <property type="taxonomic scope" value="Bacteria"/>
</dbReference>
<dbReference type="EMBL" id="AEPW01000103">
    <property type="protein sequence ID" value="EFU75493.1"/>
    <property type="molecule type" value="Genomic_DNA"/>
</dbReference>
<name>E6LRN0_9FIRM</name>
<evidence type="ECO:0008006" key="3">
    <source>
        <dbReference type="Google" id="ProtNLM"/>
    </source>
</evidence>
<evidence type="ECO:0000313" key="2">
    <source>
        <dbReference type="Proteomes" id="UP000003434"/>
    </source>
</evidence>